<keyword evidence="1" id="KW-0812">Transmembrane</keyword>
<keyword evidence="1" id="KW-1133">Transmembrane helix</keyword>
<feature type="transmembrane region" description="Helical" evidence="1">
    <location>
        <begin position="431"/>
        <end position="451"/>
    </location>
</feature>
<keyword evidence="1" id="KW-0472">Membrane</keyword>
<feature type="transmembrane region" description="Helical" evidence="1">
    <location>
        <begin position="91"/>
        <end position="109"/>
    </location>
</feature>
<reference evidence="3 5" key="2">
    <citation type="submission" date="2023-07" db="EMBL/GenBank/DDBJ databases">
        <title>Genomic Encyclopedia of Type Strains, Phase IV (KMG-IV): sequencing the most valuable type-strain genomes for metagenomic binning, comparative biology and taxonomic classification.</title>
        <authorList>
            <person name="Goeker M."/>
        </authorList>
    </citation>
    <scope>NUCLEOTIDE SEQUENCE [LARGE SCALE GENOMIC DNA]</scope>
    <source>
        <strain evidence="3 5">DSM 338</strain>
    </source>
</reference>
<dbReference type="EMBL" id="BSDO01000002">
    <property type="protein sequence ID" value="GLI22542.1"/>
    <property type="molecule type" value="Genomic_DNA"/>
</dbReference>
<dbReference type="AlphaFoldDB" id="A0A9W6CMH7"/>
<feature type="transmembrane region" description="Helical" evidence="1">
    <location>
        <begin position="463"/>
        <end position="485"/>
    </location>
</feature>
<dbReference type="Proteomes" id="UP001144397">
    <property type="component" value="Unassembled WGS sequence"/>
</dbReference>
<keyword evidence="5" id="KW-1185">Reference proteome</keyword>
<protein>
    <submittedName>
        <fullName evidence="2">Uncharacterized protein</fullName>
    </submittedName>
</protein>
<feature type="transmembrane region" description="Helical" evidence="1">
    <location>
        <begin position="50"/>
        <end position="79"/>
    </location>
</feature>
<feature type="transmembrane region" description="Helical" evidence="1">
    <location>
        <begin position="497"/>
        <end position="516"/>
    </location>
</feature>
<accession>A0A9W6CMH7</accession>
<feature type="transmembrane region" description="Helical" evidence="1">
    <location>
        <begin position="393"/>
        <end position="419"/>
    </location>
</feature>
<evidence type="ECO:0000313" key="2">
    <source>
        <dbReference type="EMBL" id="GLI22542.1"/>
    </source>
</evidence>
<dbReference type="EMBL" id="JAVDPY010000001">
    <property type="protein sequence ID" value="MDR6331667.1"/>
    <property type="molecule type" value="Genomic_DNA"/>
</dbReference>
<evidence type="ECO:0000313" key="4">
    <source>
        <dbReference type="Proteomes" id="UP001144397"/>
    </source>
</evidence>
<dbReference type="GeneID" id="95763006"/>
<evidence type="ECO:0000313" key="5">
    <source>
        <dbReference type="Proteomes" id="UP001245370"/>
    </source>
</evidence>
<feature type="transmembrane region" description="Helical" evidence="1">
    <location>
        <begin position="215"/>
        <end position="237"/>
    </location>
</feature>
<dbReference type="RefSeq" id="WP_281807505.1">
    <property type="nucleotide sequence ID" value="NZ_BSDO01000002.1"/>
</dbReference>
<feature type="transmembrane region" description="Helical" evidence="1">
    <location>
        <begin position="185"/>
        <end position="203"/>
    </location>
</feature>
<evidence type="ECO:0000313" key="3">
    <source>
        <dbReference type="EMBL" id="MDR6331667.1"/>
    </source>
</evidence>
<reference evidence="2" key="1">
    <citation type="submission" date="2022-12" db="EMBL/GenBank/DDBJ databases">
        <title>Reference genome sequencing for broad-spectrum identification of bacterial and archaeal isolates by mass spectrometry.</title>
        <authorList>
            <person name="Sekiguchi Y."/>
            <person name="Tourlousse D.M."/>
        </authorList>
    </citation>
    <scope>NUCLEOTIDE SEQUENCE</scope>
    <source>
        <strain evidence="2">301</strain>
    </source>
</reference>
<feature type="transmembrane region" description="Helical" evidence="1">
    <location>
        <begin position="257"/>
        <end position="275"/>
    </location>
</feature>
<feature type="transmembrane region" description="Helical" evidence="1">
    <location>
        <begin position="282"/>
        <end position="301"/>
    </location>
</feature>
<feature type="transmembrane region" description="Helical" evidence="1">
    <location>
        <begin position="333"/>
        <end position="355"/>
    </location>
</feature>
<evidence type="ECO:0000256" key="1">
    <source>
        <dbReference type="SAM" id="Phobius"/>
    </source>
</evidence>
<dbReference type="Proteomes" id="UP001245370">
    <property type="component" value="Unassembled WGS sequence"/>
</dbReference>
<name>A0A9W6CMH7_XANFL</name>
<proteinExistence type="predicted"/>
<organism evidence="2 4">
    <name type="scientific">Xanthobacter flavus</name>
    <dbReference type="NCBI Taxonomy" id="281"/>
    <lineage>
        <taxon>Bacteria</taxon>
        <taxon>Pseudomonadati</taxon>
        <taxon>Pseudomonadota</taxon>
        <taxon>Alphaproteobacteria</taxon>
        <taxon>Hyphomicrobiales</taxon>
        <taxon>Xanthobacteraceae</taxon>
        <taxon>Xanthobacter</taxon>
    </lineage>
</organism>
<feature type="transmembrane region" description="Helical" evidence="1">
    <location>
        <begin position="307"/>
        <end position="326"/>
    </location>
</feature>
<comment type="caution">
    <text evidence="2">The sequence shown here is derived from an EMBL/GenBank/DDBJ whole genome shotgun (WGS) entry which is preliminary data.</text>
</comment>
<gene>
    <name evidence="3" type="ORF">GGQ86_000114</name>
    <name evidence="2" type="ORF">XFLAVUS301_22160</name>
</gene>
<sequence>MVSLPSLLSCIPLALLLWGTPGWFLARGLGQGRTAALALAPALGWATQTPAALALAHLFGLSPAVVIGSAALVSLCALALPRASSGARIPLLALAFAGLLALVPMLGVLPKVMPDGVIALASPIYDHAKIILIDEIAQNGIIPPANPVFGAGGAAGTVAYYYLWHFGAAELAILSGAHGWAADAAATWFTGFAALSLVGALAFRLRPGMSAPLLALLAASAGSLRPVAAALFGGARVDFALEPASGLAGLIYQTSWSPHHVASATACVTAVLLMARLRTGSGAGQGAVLAGLIGLATAAAFGSSLWVGGVTFALAGTAAALVLAFSRPAQGRLRFLAALAGAALMTLVLVAPLLVAQIHAAAARGGGAPLQFALLPVLGPGWTEATRAVLDPLAYWLVLLPVEFPAILFAGVAGLALVLAGRTGGKPARRIATPLAALAVVALAVSATLQSTAGENNDLGWRAVLPAILVLAAFAGAALSVALSWAMQSMRTRQGRVGLAAGLALVALGLPDTFALTHRNIVGEPSTDGRVFADDPALWRAVRREIGPEVRIASNPARLEKLTPWPINLSWALLSRRRSCFGGPEMALAFAPLPASERADAAMLFDRVFVGTGTAEDVTTLRQTFGCGAIVVTAQDGAWRADPFASSPLYRLVEEEDGRWRIYVASEPVR</sequence>